<evidence type="ECO:0000256" key="8">
    <source>
        <dbReference type="ARBA" id="ARBA00022847"/>
    </source>
</evidence>
<dbReference type="Gene3D" id="1.10.3860.10">
    <property type="entry name" value="Sodium:dicarboxylate symporter"/>
    <property type="match status" value="1"/>
</dbReference>
<feature type="transmembrane region" description="Helical" evidence="12">
    <location>
        <begin position="385"/>
        <end position="402"/>
    </location>
</feature>
<name>I0WAC7_RHOOP</name>
<dbReference type="InterPro" id="IPR018107">
    <property type="entry name" value="Na-dicarboxylate_symporter_CS"/>
</dbReference>
<dbReference type="PROSITE" id="PS00714">
    <property type="entry name" value="NA_DICARBOXYL_SYMP_2"/>
    <property type="match status" value="1"/>
</dbReference>
<dbReference type="InterPro" id="IPR004381">
    <property type="entry name" value="Glycerate_kinase"/>
</dbReference>
<feature type="region of interest" description="Disordered" evidence="11">
    <location>
        <begin position="438"/>
        <end position="473"/>
    </location>
</feature>
<dbReference type="InterPro" id="IPR018193">
    <property type="entry name" value="Glyc_kinase_flavodox-like_fold"/>
</dbReference>
<evidence type="ECO:0000313" key="13">
    <source>
        <dbReference type="EMBL" id="EID73343.1"/>
    </source>
</evidence>
<evidence type="ECO:0000256" key="9">
    <source>
        <dbReference type="ARBA" id="ARBA00022989"/>
    </source>
</evidence>
<keyword evidence="10 12" id="KW-0472">Membrane</keyword>
<dbReference type="GO" id="GO:0015366">
    <property type="term" value="F:malate:proton symporter activity"/>
    <property type="evidence" value="ECO:0007669"/>
    <property type="project" value="TreeGrafter"/>
</dbReference>
<evidence type="ECO:0000256" key="5">
    <source>
        <dbReference type="ARBA" id="ARBA00022679"/>
    </source>
</evidence>
<dbReference type="Proteomes" id="UP000006447">
    <property type="component" value="Unassembled WGS sequence"/>
</dbReference>
<feature type="transmembrane region" description="Helical" evidence="12">
    <location>
        <begin position="222"/>
        <end position="248"/>
    </location>
</feature>
<evidence type="ECO:0000256" key="6">
    <source>
        <dbReference type="ARBA" id="ARBA00022692"/>
    </source>
</evidence>
<keyword evidence="8" id="KW-0769">Symport</keyword>
<dbReference type="Pfam" id="PF02595">
    <property type="entry name" value="Gly_kinase"/>
    <property type="match status" value="1"/>
</dbReference>
<protein>
    <submittedName>
        <fullName evidence="13">C4-dicarboxylate transporter</fullName>
    </submittedName>
</protein>
<feature type="transmembrane region" description="Helical" evidence="12">
    <location>
        <begin position="298"/>
        <end position="318"/>
    </location>
</feature>
<dbReference type="Pfam" id="PF00375">
    <property type="entry name" value="SDF"/>
    <property type="match status" value="1"/>
</dbReference>
<dbReference type="GO" id="GO:0008887">
    <property type="term" value="F:glycerate kinase activity"/>
    <property type="evidence" value="ECO:0007669"/>
    <property type="project" value="InterPro"/>
</dbReference>
<evidence type="ECO:0000256" key="3">
    <source>
        <dbReference type="ARBA" id="ARBA00022448"/>
    </source>
</evidence>
<dbReference type="NCBIfam" id="NF002461">
    <property type="entry name" value="PRK01663.1"/>
    <property type="match status" value="1"/>
</dbReference>
<proteinExistence type="inferred from homology"/>
<dbReference type="InterPro" id="IPR036458">
    <property type="entry name" value="Na:dicarbo_symporter_sf"/>
</dbReference>
<feature type="transmembrane region" description="Helical" evidence="12">
    <location>
        <begin position="151"/>
        <end position="173"/>
    </location>
</feature>
<sequence>MKKPWYRQLYFWVLIAIVLGILVGWLWPDTGEAMEPIGTTFITAMKMLICPIVFLTIVGGIASVADLKKVGLTGIKALTYFHVGTILALLTGLVAINLFRLGDGVNADAASLETTDSANKLIQTGEEKQWWEFITHLVPDSVFGPFVEGDILQVIFLAVIFGVAINAVGQIAAPIREAVERLTAVVFKVLSFIMKLAPLGAFGAMAFAIGKYGVSTLTSLGSLILLFYVTSAFFVFVVLGSVMAYLRLNIFRMLGFFKEELLLILGTSTAEPALPGLMRKLEYAGVKKTTVGLVVPTGYSFNLDGAAIYLSLAALYIAQATNTDLTIPQQLGLLGVMLLTSKGAAGVAGGGFIALTATLSTLGTIPAAGIMLIFGIDKFMSECRVLVNFIGNAVATLFVATWNHELDVDRARRVFSGEVLPPPDGDVENDFDMEILEQKPRDKHHHMIKEPDASTSTTNGSTPRRRRPRTPHSDYRIRTAHERGRPMRVLVAPDKFKGSLSAAAVAEHLSAGLPSAGIDSRRLPLADGGDGSVDAAVAVGFTPHPVTVAGARGTPQRGRVAVNGTTAVVEVANTCGLATLPSGRTAPLDASSLGFGQAIGHARRHHPRRLVLALGGSAGTDGGTGMLAALGFTFSDSTGRPLRACGRTLPEVATIDSSRAVNLSGIEIVIAGDVTNPLTGPHGAAAVYGPQKGATEADVRYLDSGLDNLVEVFTRSGYPQARAVADSPGAGSAGGIGFAAMLLGARMVSGAEYFLDLLDFDGCLAGMNLVITGEGSIDEQTEHGKLLAVLARRAHPVPVIAVAGRSTLSRKHWAPAGFEYIHSLGDYTDRNTAADPELTGELLTRIGRDIGRGSLLHNEGPR</sequence>
<evidence type="ECO:0000256" key="7">
    <source>
        <dbReference type="ARBA" id="ARBA00022777"/>
    </source>
</evidence>
<keyword evidence="9 12" id="KW-1133">Transmembrane helix</keyword>
<dbReference type="PRINTS" id="PR00173">
    <property type="entry name" value="EDTRNSPORT"/>
</dbReference>
<feature type="transmembrane region" description="Helical" evidence="12">
    <location>
        <begin position="77"/>
        <end position="99"/>
    </location>
</feature>
<dbReference type="PANTHER" id="PTHR42865:SF1">
    <property type="entry name" value="AEROBIC C4-DICARBOXYLATE TRANSPORT PROTEIN"/>
    <property type="match status" value="1"/>
</dbReference>
<keyword evidence="4" id="KW-1003">Cell membrane</keyword>
<keyword evidence="3" id="KW-0813">Transport</keyword>
<dbReference type="FunFam" id="1.10.3860.10:FF:000001">
    <property type="entry name" value="C4-dicarboxylate transport protein"/>
    <property type="match status" value="1"/>
</dbReference>
<dbReference type="GO" id="GO:0015138">
    <property type="term" value="F:fumarate transmembrane transporter activity"/>
    <property type="evidence" value="ECO:0007669"/>
    <property type="project" value="TreeGrafter"/>
</dbReference>
<dbReference type="PANTHER" id="PTHR42865">
    <property type="entry name" value="PROTON/GLUTAMATE-ASPARTATE SYMPORTER"/>
    <property type="match status" value="1"/>
</dbReference>
<dbReference type="Gene3D" id="3.40.50.10350">
    <property type="entry name" value="Glycerate kinase, domain 1"/>
    <property type="match status" value="1"/>
</dbReference>
<comment type="subcellular location">
    <subcellularLocation>
        <location evidence="1">Cell membrane</location>
        <topology evidence="1">Multi-pass membrane protein</topology>
    </subcellularLocation>
</comment>
<dbReference type="GO" id="GO:0031388">
    <property type="term" value="P:organic acid phosphorylation"/>
    <property type="evidence" value="ECO:0007669"/>
    <property type="project" value="InterPro"/>
</dbReference>
<gene>
    <name evidence="13" type="ORF">W59_34628</name>
</gene>
<comment type="caution">
    <text evidence="13">The sequence shown here is derived from an EMBL/GenBank/DDBJ whole genome shotgun (WGS) entry which is preliminary data.</text>
</comment>
<evidence type="ECO:0000256" key="12">
    <source>
        <dbReference type="SAM" id="Phobius"/>
    </source>
</evidence>
<dbReference type="GO" id="GO:0015141">
    <property type="term" value="F:succinate transmembrane transporter activity"/>
    <property type="evidence" value="ECO:0007669"/>
    <property type="project" value="TreeGrafter"/>
</dbReference>
<dbReference type="PATRIC" id="fig|1165867.3.peg.7098"/>
<evidence type="ECO:0000256" key="2">
    <source>
        <dbReference type="ARBA" id="ARBA00006284"/>
    </source>
</evidence>
<evidence type="ECO:0000313" key="14">
    <source>
        <dbReference type="Proteomes" id="UP000006447"/>
    </source>
</evidence>
<dbReference type="InterPro" id="IPR018197">
    <property type="entry name" value="Glycerate_kinase_RE-like"/>
</dbReference>
<organism evidence="13 14">
    <name type="scientific">Rhodococcus opacus RKJ300 = JCM 13270</name>
    <dbReference type="NCBI Taxonomy" id="1165867"/>
    <lineage>
        <taxon>Bacteria</taxon>
        <taxon>Bacillati</taxon>
        <taxon>Actinomycetota</taxon>
        <taxon>Actinomycetes</taxon>
        <taxon>Mycobacteriales</taxon>
        <taxon>Nocardiaceae</taxon>
        <taxon>Rhodococcus</taxon>
    </lineage>
</organism>
<dbReference type="EMBL" id="AJJH01000171">
    <property type="protein sequence ID" value="EID73343.1"/>
    <property type="molecule type" value="Genomic_DNA"/>
</dbReference>
<evidence type="ECO:0000256" key="1">
    <source>
        <dbReference type="ARBA" id="ARBA00004651"/>
    </source>
</evidence>
<feature type="transmembrane region" description="Helical" evidence="12">
    <location>
        <begin position="185"/>
        <end position="210"/>
    </location>
</feature>
<feature type="transmembrane region" description="Helical" evidence="12">
    <location>
        <begin position="9"/>
        <end position="28"/>
    </location>
</feature>
<keyword evidence="6 12" id="KW-0812">Transmembrane</keyword>
<dbReference type="AlphaFoldDB" id="I0WAC7"/>
<dbReference type="GO" id="GO:0070778">
    <property type="term" value="P:L-aspartate transmembrane transport"/>
    <property type="evidence" value="ECO:0007669"/>
    <property type="project" value="TreeGrafter"/>
</dbReference>
<keyword evidence="7" id="KW-0418">Kinase</keyword>
<accession>I0WAC7</accession>
<evidence type="ECO:0000256" key="11">
    <source>
        <dbReference type="SAM" id="MobiDB-lite"/>
    </source>
</evidence>
<evidence type="ECO:0000256" key="4">
    <source>
        <dbReference type="ARBA" id="ARBA00022475"/>
    </source>
</evidence>
<comment type="similarity">
    <text evidence="2">Belongs to the glycerate kinase type-1 family.</text>
</comment>
<dbReference type="SUPFAM" id="SSF118215">
    <property type="entry name" value="Proton glutamate symport protein"/>
    <property type="match status" value="1"/>
</dbReference>
<feature type="transmembrane region" description="Helical" evidence="12">
    <location>
        <begin position="40"/>
        <end position="65"/>
    </location>
</feature>
<dbReference type="InterPro" id="IPR001991">
    <property type="entry name" value="Na-dicarboxylate_symporter"/>
</dbReference>
<feature type="transmembrane region" description="Helical" evidence="12">
    <location>
        <begin position="353"/>
        <end position="373"/>
    </location>
</feature>
<dbReference type="SUPFAM" id="SSF110738">
    <property type="entry name" value="Glycerate kinase I"/>
    <property type="match status" value="1"/>
</dbReference>
<reference evidence="13 14" key="1">
    <citation type="journal article" date="2012" name="J. Bacteriol.">
        <title>Draft genome sequence of the nitrophenol-degrading actinomycete Rhodococcus imtechensis RKJ300.</title>
        <authorList>
            <person name="Vikram S."/>
            <person name="Kumar S."/>
            <person name="Subramanian S."/>
            <person name="Raghava G.P."/>
        </authorList>
    </citation>
    <scope>NUCLEOTIDE SEQUENCE [LARGE SCALE GENOMIC DNA]</scope>
    <source>
        <strain evidence="13 14">RKJ300</strain>
    </source>
</reference>
<dbReference type="InterPro" id="IPR036129">
    <property type="entry name" value="Glycerate_kinase_sf"/>
</dbReference>
<dbReference type="GO" id="GO:0005886">
    <property type="term" value="C:plasma membrane"/>
    <property type="evidence" value="ECO:0007669"/>
    <property type="project" value="UniProtKB-SubCell"/>
</dbReference>
<keyword evidence="5" id="KW-0808">Transferase</keyword>
<dbReference type="Gene3D" id="3.90.1510.10">
    <property type="entry name" value="Glycerate kinase, domain 2"/>
    <property type="match status" value="1"/>
</dbReference>
<evidence type="ECO:0000256" key="10">
    <source>
        <dbReference type="ARBA" id="ARBA00023136"/>
    </source>
</evidence>
<dbReference type="NCBIfam" id="TIGR00045">
    <property type="entry name" value="glycerate kinase"/>
    <property type="match status" value="1"/>
</dbReference>